<feature type="active site" evidence="5 6">
    <location>
        <position position="390"/>
    </location>
</feature>
<dbReference type="InterPro" id="IPR022683">
    <property type="entry name" value="Calpain_III"/>
</dbReference>
<dbReference type="AlphaFoldDB" id="A0A9N9S105"/>
<evidence type="ECO:0000313" key="10">
    <source>
        <dbReference type="Proteomes" id="UP001153620"/>
    </source>
</evidence>
<dbReference type="Gene3D" id="2.60.120.380">
    <property type="match status" value="2"/>
</dbReference>
<dbReference type="InterPro" id="IPR051297">
    <property type="entry name" value="PalB/RIM13"/>
</dbReference>
<evidence type="ECO:0000256" key="7">
    <source>
        <dbReference type="SAM" id="MobiDB-lite"/>
    </source>
</evidence>
<comment type="similarity">
    <text evidence="1">Belongs to the peptidase C2 family.</text>
</comment>
<dbReference type="InterPro" id="IPR022684">
    <property type="entry name" value="Calpain_cysteine_protease"/>
</dbReference>
<evidence type="ECO:0000256" key="2">
    <source>
        <dbReference type="ARBA" id="ARBA00022670"/>
    </source>
</evidence>
<dbReference type="EMBL" id="OU895879">
    <property type="protein sequence ID" value="CAG9806595.1"/>
    <property type="molecule type" value="Genomic_DNA"/>
</dbReference>
<dbReference type="PANTHER" id="PTHR46143:SF1">
    <property type="entry name" value="CALPAIN-7"/>
    <property type="match status" value="1"/>
</dbReference>
<feature type="region of interest" description="Disordered" evidence="7">
    <location>
        <begin position="62"/>
        <end position="105"/>
    </location>
</feature>
<name>A0A9N9S105_9DIPT</name>
<sequence length="724" mass="83084">MADVNCHKVLMKALDYDERGDKEQAIHYYTMAVELILSIEDKEKREKMNKFARQALDRAEELKGIKKNESPKESGKKSIQTQSASSPTTNAPNKTVPTVPTHSPKLEVTSKEGYTMEEKKVLEKTSTINAKVYVPFMEIDAKERFNFPIPFSDKDGILELSPKQKKEFVQWMRISELCQQPEIIIGTNPDYHAIKQTVVSDCSFVSSLTVAALHEKKFNRRILTSIIYPRNSKDEPVYNQSGKYLIKLYVNGIARKIVIDDYLPVGRHNQLLCSYSNNKNEFWVSVLEKAYMKLMNGYDFPGSNSNIDAYALTGWIPERISIKKNDPDFNGNQVFDRLKEGFHQGRCLITVATGELSDAECDRTGLVSTHAFAVINMAEVDGVKLLMLKNPWSHLRWKGNYSEQDSRWTPELQRILNYDPKMAQSIDNGIFWIDYYSLLNFFDVFYLNWDPELFKYTYCTHKMWQSGIGPVKDAYTIGDNPQFSLAVPQGRGSVYVLLTRHITSIEDFRENKEYITLLVYQHKNGKRIYYPHDPAPYIDGIRINSPHYLCKIRLDPNAARKYTLVVSQYEKTTTIFYTLRAYCREPFELKSLDTYLTTNLQVTGEWNSSNSTAGGCQNHKTYRNNPLYKVTLANDGNLAVELRAPKVFQVGLELTVKELDDSSLTAPFISKTTDNFRSGFCVLDLENLSAGKYLIRPSTFLPNQEAPFFLKLKSSAKLQIEKEQ</sequence>
<evidence type="ECO:0000259" key="8">
    <source>
        <dbReference type="PROSITE" id="PS50203"/>
    </source>
</evidence>
<keyword evidence="2 6" id="KW-0645">Protease</keyword>
<evidence type="ECO:0000256" key="3">
    <source>
        <dbReference type="ARBA" id="ARBA00022801"/>
    </source>
</evidence>
<proteinExistence type="inferred from homology"/>
<dbReference type="Gene3D" id="3.90.70.10">
    <property type="entry name" value="Cysteine proteinases"/>
    <property type="match status" value="1"/>
</dbReference>
<dbReference type="GO" id="GO:0006508">
    <property type="term" value="P:proteolysis"/>
    <property type="evidence" value="ECO:0007669"/>
    <property type="project" value="UniProtKB-KW"/>
</dbReference>
<dbReference type="SUPFAM" id="SSF49758">
    <property type="entry name" value="Calpain large subunit, middle domain (domain III)"/>
    <property type="match status" value="2"/>
</dbReference>
<dbReference type="Proteomes" id="UP001153620">
    <property type="component" value="Chromosome 3"/>
</dbReference>
<feature type="domain" description="Calpain catalytic" evidence="8">
    <location>
        <begin position="150"/>
        <end position="451"/>
    </location>
</feature>
<dbReference type="InterPro" id="IPR022682">
    <property type="entry name" value="Calpain_domain_III"/>
</dbReference>
<evidence type="ECO:0000256" key="5">
    <source>
        <dbReference type="PIRSR" id="PIRSR622684-1"/>
    </source>
</evidence>
<dbReference type="InterPro" id="IPR036181">
    <property type="entry name" value="MIT_dom_sf"/>
</dbReference>
<dbReference type="Pfam" id="PF04212">
    <property type="entry name" value="MIT"/>
    <property type="match status" value="1"/>
</dbReference>
<accession>A0A9N9S105</accession>
<dbReference type="SMART" id="SM00230">
    <property type="entry name" value="CysPc"/>
    <property type="match status" value="1"/>
</dbReference>
<dbReference type="SUPFAM" id="SSF54001">
    <property type="entry name" value="Cysteine proteinases"/>
    <property type="match status" value="1"/>
</dbReference>
<organism evidence="9 10">
    <name type="scientific">Chironomus riparius</name>
    <dbReference type="NCBI Taxonomy" id="315576"/>
    <lineage>
        <taxon>Eukaryota</taxon>
        <taxon>Metazoa</taxon>
        <taxon>Ecdysozoa</taxon>
        <taxon>Arthropoda</taxon>
        <taxon>Hexapoda</taxon>
        <taxon>Insecta</taxon>
        <taxon>Pterygota</taxon>
        <taxon>Neoptera</taxon>
        <taxon>Endopterygota</taxon>
        <taxon>Diptera</taxon>
        <taxon>Nematocera</taxon>
        <taxon>Chironomoidea</taxon>
        <taxon>Chironomidae</taxon>
        <taxon>Chironominae</taxon>
        <taxon>Chironomus</taxon>
    </lineage>
</organism>
<protein>
    <recommendedName>
        <fullName evidence="8">Calpain catalytic domain-containing protein</fullName>
    </recommendedName>
</protein>
<reference evidence="9" key="2">
    <citation type="submission" date="2022-10" db="EMBL/GenBank/DDBJ databases">
        <authorList>
            <consortium name="ENA_rothamsted_submissions"/>
            <consortium name="culmorum"/>
            <person name="King R."/>
        </authorList>
    </citation>
    <scope>NUCLEOTIDE SEQUENCE</scope>
</reference>
<dbReference type="GO" id="GO:0004198">
    <property type="term" value="F:calcium-dependent cysteine-type endopeptidase activity"/>
    <property type="evidence" value="ECO:0007669"/>
    <property type="project" value="InterPro"/>
</dbReference>
<dbReference type="InterPro" id="IPR001300">
    <property type="entry name" value="Peptidase_C2_calpain_cat"/>
</dbReference>
<feature type="active site" evidence="5 6">
    <location>
        <position position="202"/>
    </location>
</feature>
<reference evidence="9" key="1">
    <citation type="submission" date="2022-01" db="EMBL/GenBank/DDBJ databases">
        <authorList>
            <person name="King R."/>
        </authorList>
    </citation>
    <scope>NUCLEOTIDE SEQUENCE</scope>
</reference>
<dbReference type="SMART" id="SM00720">
    <property type="entry name" value="calpain_III"/>
    <property type="match status" value="1"/>
</dbReference>
<dbReference type="PROSITE" id="PS50203">
    <property type="entry name" value="CALPAIN_CAT"/>
    <property type="match status" value="1"/>
</dbReference>
<keyword evidence="4 6" id="KW-0788">Thiol protease</keyword>
<keyword evidence="10" id="KW-1185">Reference proteome</keyword>
<feature type="active site" evidence="5 6">
    <location>
        <position position="370"/>
    </location>
</feature>
<dbReference type="Gene3D" id="1.20.58.80">
    <property type="entry name" value="Phosphotransferase system, lactose/cellobiose-type IIA subunit"/>
    <property type="match status" value="1"/>
</dbReference>
<feature type="compositionally biased region" description="Polar residues" evidence="7">
    <location>
        <begin position="77"/>
        <end position="101"/>
    </location>
</feature>
<keyword evidence="3 6" id="KW-0378">Hydrolase</keyword>
<dbReference type="InterPro" id="IPR038765">
    <property type="entry name" value="Papain-like_cys_pep_sf"/>
</dbReference>
<dbReference type="PANTHER" id="PTHR46143">
    <property type="entry name" value="CALPAIN-7"/>
    <property type="match status" value="1"/>
</dbReference>
<dbReference type="SUPFAM" id="SSF116846">
    <property type="entry name" value="MIT domain"/>
    <property type="match status" value="1"/>
</dbReference>
<dbReference type="InterPro" id="IPR036213">
    <property type="entry name" value="Calpain_III_sf"/>
</dbReference>
<evidence type="ECO:0000313" key="9">
    <source>
        <dbReference type="EMBL" id="CAG9806595.1"/>
    </source>
</evidence>
<dbReference type="Pfam" id="PF00648">
    <property type="entry name" value="Peptidase_C2"/>
    <property type="match status" value="1"/>
</dbReference>
<dbReference type="Pfam" id="PF01067">
    <property type="entry name" value="Calpain_III"/>
    <property type="match status" value="1"/>
</dbReference>
<gene>
    <name evidence="9" type="ORF">CHIRRI_LOCUS9450</name>
</gene>
<dbReference type="CDD" id="cd00044">
    <property type="entry name" value="CysPc"/>
    <property type="match status" value="1"/>
</dbReference>
<evidence type="ECO:0000256" key="4">
    <source>
        <dbReference type="ARBA" id="ARBA00022807"/>
    </source>
</evidence>
<dbReference type="OrthoDB" id="167576at2759"/>
<evidence type="ECO:0000256" key="1">
    <source>
        <dbReference type="ARBA" id="ARBA00007623"/>
    </source>
</evidence>
<evidence type="ECO:0000256" key="6">
    <source>
        <dbReference type="PROSITE-ProRule" id="PRU00239"/>
    </source>
</evidence>
<feature type="compositionally biased region" description="Basic and acidic residues" evidence="7">
    <location>
        <begin position="62"/>
        <end position="76"/>
    </location>
</feature>
<dbReference type="SMART" id="SM00745">
    <property type="entry name" value="MIT"/>
    <property type="match status" value="1"/>
</dbReference>
<dbReference type="PRINTS" id="PR00704">
    <property type="entry name" value="CALPAIN"/>
</dbReference>
<dbReference type="InterPro" id="IPR007330">
    <property type="entry name" value="MIT_dom"/>
</dbReference>